<reference evidence="2 3" key="1">
    <citation type="submission" date="2018-07" db="EMBL/GenBank/DDBJ databases">
        <title>Genome guided investigation of antibiotics producing actinomycetales strain isolated from a Macau mangrove ecosystem.</title>
        <authorList>
            <person name="Hu D."/>
        </authorList>
    </citation>
    <scope>NUCLEOTIDE SEQUENCE [LARGE SCALE GENOMIC DNA]</scope>
    <source>
        <strain evidence="2 3">2297</strain>
    </source>
</reference>
<dbReference type="OrthoDB" id="4320278at2"/>
<accession>A0A369V9L7</accession>
<evidence type="ECO:0000256" key="1">
    <source>
        <dbReference type="SAM" id="MobiDB-lite"/>
    </source>
</evidence>
<protein>
    <submittedName>
        <fullName evidence="2">Uncharacterized protein</fullName>
    </submittedName>
</protein>
<gene>
    <name evidence="2" type="ORF">DVZ84_06695</name>
</gene>
<feature type="region of interest" description="Disordered" evidence="1">
    <location>
        <begin position="27"/>
        <end position="63"/>
    </location>
</feature>
<feature type="compositionally biased region" description="Basic and acidic residues" evidence="1">
    <location>
        <begin position="54"/>
        <end position="63"/>
    </location>
</feature>
<comment type="caution">
    <text evidence="2">The sequence shown here is derived from an EMBL/GenBank/DDBJ whole genome shotgun (WGS) entry which is preliminary data.</text>
</comment>
<dbReference type="AlphaFoldDB" id="A0A369V9L7"/>
<evidence type="ECO:0000313" key="2">
    <source>
        <dbReference type="EMBL" id="RDD89734.1"/>
    </source>
</evidence>
<sequence length="63" mass="6631">MRHTVRRAFRGVEQASADGLSTLRGKARTVGSGAAPRAAPARQALATTRIPYKVPERGTDSGP</sequence>
<proteinExistence type="predicted"/>
<dbReference type="EMBL" id="QQBH01000004">
    <property type="protein sequence ID" value="RDD89734.1"/>
    <property type="molecule type" value="Genomic_DNA"/>
</dbReference>
<dbReference type="Proteomes" id="UP000253742">
    <property type="component" value="Unassembled WGS sequence"/>
</dbReference>
<feature type="compositionally biased region" description="Low complexity" evidence="1">
    <location>
        <begin position="34"/>
        <end position="46"/>
    </location>
</feature>
<organism evidence="2 3">
    <name type="scientific">Streptomyces parvulus</name>
    <dbReference type="NCBI Taxonomy" id="146923"/>
    <lineage>
        <taxon>Bacteria</taxon>
        <taxon>Bacillati</taxon>
        <taxon>Actinomycetota</taxon>
        <taxon>Actinomycetes</taxon>
        <taxon>Kitasatosporales</taxon>
        <taxon>Streptomycetaceae</taxon>
        <taxon>Streptomyces</taxon>
    </lineage>
</organism>
<evidence type="ECO:0000313" key="3">
    <source>
        <dbReference type="Proteomes" id="UP000253742"/>
    </source>
</evidence>
<name>A0A369V9L7_9ACTN</name>